<dbReference type="WBParaSite" id="maker-uti_cns_0006188-snap-gene-0.3-mRNA-1">
    <property type="protein sequence ID" value="maker-uti_cns_0006188-snap-gene-0.3-mRNA-1"/>
    <property type="gene ID" value="maker-uti_cns_0006188-snap-gene-0.3"/>
</dbReference>
<feature type="compositionally biased region" description="Polar residues" evidence="1">
    <location>
        <begin position="1493"/>
        <end position="1502"/>
    </location>
</feature>
<dbReference type="Gene3D" id="1.10.287.950">
    <property type="entry name" value="Methyl-accepting chemotaxis protein"/>
    <property type="match status" value="1"/>
</dbReference>
<dbReference type="Gene3D" id="3.30.40.10">
    <property type="entry name" value="Zinc/RING finger domain, C3HC4 (zinc finger)"/>
    <property type="match status" value="1"/>
</dbReference>
<dbReference type="InterPro" id="IPR011011">
    <property type="entry name" value="Znf_FYVE_PHD"/>
</dbReference>
<keyword evidence="2" id="KW-1185">Reference proteome</keyword>
<feature type="compositionally biased region" description="Low complexity" evidence="1">
    <location>
        <begin position="1108"/>
        <end position="1125"/>
    </location>
</feature>
<feature type="compositionally biased region" description="Polar residues" evidence="1">
    <location>
        <begin position="1441"/>
        <end position="1458"/>
    </location>
</feature>
<evidence type="ECO:0000313" key="2">
    <source>
        <dbReference type="Proteomes" id="UP000095280"/>
    </source>
</evidence>
<feature type="region of interest" description="Disordered" evidence="1">
    <location>
        <begin position="1437"/>
        <end position="1516"/>
    </location>
</feature>
<feature type="compositionally biased region" description="Polar residues" evidence="1">
    <location>
        <begin position="1025"/>
        <end position="1051"/>
    </location>
</feature>
<proteinExistence type="predicted"/>
<dbReference type="InterPro" id="IPR013083">
    <property type="entry name" value="Znf_RING/FYVE/PHD"/>
</dbReference>
<dbReference type="Proteomes" id="UP000095280">
    <property type="component" value="Unplaced"/>
</dbReference>
<sequence>PNSNPVGQQVAVAEPALPVGRAAGAPLQQPLGPLNRIVWLNRQAELATVGQAQVQQYLLLPRRGVGCGRVTVGIRTAGVWRILALRKSIPVLEKCSGIGRVGSGVGEVGSGVGEVSSGVGEVGSGIGEVGSGVGEVGSGIEGVGSGVGEVGSGIEDVGSGVEEVGSGIEGVDSGVREVGSGIEGVGSGIREVGSGVEDVGSGVGEVGSGIEGVGSGVGEVDRFRCRAADEVDWSCQHVQRQLVAAAQLVIAVSEESVRQRDTRAADDRLSQFVITGLQGGGGRLQRVPDLLAAFECRRGVPEFVSLRAQLTVGERLLRVPANSLTAKGEIVAARLVYGRERGPPVHRPLHAWLLGKLQKQQQQQSGIGAFDSLNFSGLAMPNFRRTHEENRIWCCILCFRKADRVISAAQAELIEQFILPEFCHAYIRNTLPGGMCSCCSKKLQSQTSPVPQELPARLPYLQIVADLEVLPQLTQTTRSQDRDSEKRCTRCHSLVGKGLRHECSVSSKLQYLRTLSPTSKEHIAHDVMREKLRAAAASGHGSTASISSATGGPPMQLRHASDSNEQRALRTETLVTLKTSLNLSDRQTNMAATIIRQAEGSRKAVQPGLRAALAAAGSIAESFFEMRQLKFTQKSSGGSFTDTTRCSVICPDLQGLLSFICSKRGFKLHIMLGVTNKLLDQLNSAWGDDKAYKWAHSAGICREQYHGGCLEGPACVRLLLKAQELKSNLPSRLQGYASALMAFDAVRQACFGQQLMSDFCQKIAQLESCCAELKLVPTPKMHALFHHVPEFCERFNSGLGTFSEQAVESAHSDFRSTWQRFRRPLGHVQYAECLLRAVPRTAHAPKPIIADMQSWLCPSDRQLRLRACIARGWSTPRSAVAALTPAECAAIGDVLRRDRALRLLDWGRVGRVADQVERLRLAQCGDGLASCRLCGLRLRHRWWRPSGRCSDCGYKYCDACARPLPEAGTKRGQSNPARQPGCANCAERVACWRPRAEPGFTSLAYDPRLTASEDACRPPTPEKPSLSTNQESPSSPDEKMTSLQRSQSQQPIESIWKFQSHLDLQSHFGRVESIQHNGRRAGKLNRPRNLAIIRRRKSASCSQIGQTAVSAGPPSPVGSGQPSQGKVAQRGVQKLVLLVRLHHPAAVQSQAAERCQAVAGARVQQLADADAQGAEGAGAAQAGAAVNHQQAGQRHGPLCQGQQGNSRIGRCVIGPAAEPQVLNQQGLTAARLLSVLWAEPSVLSRVLPIASSHIKSQESPLKSLLAVVQFKQLGGHPAVPHPVANVQWKVQLALWPVPLYQPYLSGDKAPLSQTGSAHEIRIDIAAIVQRHSGSRIRHDAGVAILRYRARLRQLLASGVTSLFVLIRRVGLLAEGFATGAERDAGRRQWRKAGAETADCADCADIGVAASAGIGAAALGLVSTQSAMAAPLGAGQTGRRFVQNQQQKQDGAKASNQRDQPARCHGDVGDIAGVGGRRLRHTHRPASLLPPLANNFNSASEQRPTVLRVEPPLRVDG</sequence>
<reference evidence="3" key="1">
    <citation type="submission" date="2016-11" db="UniProtKB">
        <authorList>
            <consortium name="WormBaseParasite"/>
        </authorList>
    </citation>
    <scope>IDENTIFICATION</scope>
</reference>
<name>A0A1I8HHF9_9PLAT</name>
<dbReference type="SUPFAM" id="SSF57903">
    <property type="entry name" value="FYVE/PHD zinc finger"/>
    <property type="match status" value="1"/>
</dbReference>
<feature type="compositionally biased region" description="Low complexity" evidence="1">
    <location>
        <begin position="535"/>
        <end position="552"/>
    </location>
</feature>
<evidence type="ECO:0000256" key="1">
    <source>
        <dbReference type="SAM" id="MobiDB-lite"/>
    </source>
</evidence>
<accession>A0A1I8HHF9</accession>
<protein>
    <submittedName>
        <fullName evidence="3">DNA helicase</fullName>
    </submittedName>
</protein>
<evidence type="ECO:0000313" key="3">
    <source>
        <dbReference type="WBParaSite" id="maker-uti_cns_0006188-snap-gene-0.3-mRNA-1"/>
    </source>
</evidence>
<organism evidence="2 3">
    <name type="scientific">Macrostomum lignano</name>
    <dbReference type="NCBI Taxonomy" id="282301"/>
    <lineage>
        <taxon>Eukaryota</taxon>
        <taxon>Metazoa</taxon>
        <taxon>Spiralia</taxon>
        <taxon>Lophotrochozoa</taxon>
        <taxon>Platyhelminthes</taxon>
        <taxon>Rhabditophora</taxon>
        <taxon>Macrostomorpha</taxon>
        <taxon>Macrostomida</taxon>
        <taxon>Macrostomidae</taxon>
        <taxon>Macrostomum</taxon>
    </lineage>
</organism>
<feature type="region of interest" description="Disordered" evidence="1">
    <location>
        <begin position="1011"/>
        <end position="1051"/>
    </location>
</feature>
<feature type="region of interest" description="Disordered" evidence="1">
    <location>
        <begin position="1106"/>
        <end position="1125"/>
    </location>
</feature>
<feature type="region of interest" description="Disordered" evidence="1">
    <location>
        <begin position="535"/>
        <end position="566"/>
    </location>
</feature>